<evidence type="ECO:0000256" key="2">
    <source>
        <dbReference type="ARBA" id="ARBA00022679"/>
    </source>
</evidence>
<dbReference type="EC" id="2.1.1.-" evidence="3"/>
<dbReference type="InterPro" id="IPR029063">
    <property type="entry name" value="SAM-dependent_MTases_sf"/>
</dbReference>
<dbReference type="Proteomes" id="UP001057532">
    <property type="component" value="Chromosome"/>
</dbReference>
<gene>
    <name evidence="3" type="ORF">M8332_03590</name>
</gene>
<dbReference type="InterPro" id="IPR007213">
    <property type="entry name" value="Ppm1/Ppm2/Tcmp"/>
</dbReference>
<proteinExistence type="predicted"/>
<keyword evidence="1 3" id="KW-0489">Methyltransferase</keyword>
<dbReference type="GO" id="GO:0008168">
    <property type="term" value="F:methyltransferase activity"/>
    <property type="evidence" value="ECO:0007669"/>
    <property type="project" value="UniProtKB-KW"/>
</dbReference>
<protein>
    <submittedName>
        <fullName evidence="3">Class I SAM-dependent methyltransferase</fullName>
        <ecNumber evidence="3">2.1.1.-</ecNumber>
    </submittedName>
</protein>
<dbReference type="EMBL" id="CP097478">
    <property type="protein sequence ID" value="USS92728.1"/>
    <property type="molecule type" value="Genomic_DNA"/>
</dbReference>
<accession>A0ABY5C4G4</accession>
<evidence type="ECO:0000256" key="1">
    <source>
        <dbReference type="ARBA" id="ARBA00022603"/>
    </source>
</evidence>
<keyword evidence="4" id="KW-1185">Reference proteome</keyword>
<sequence>MLSTKGLNLTMLSIPCVKSQQLHDPQSTKLIAKFENPTQFQEDCDAGYDQFLSRNVVVRHRYFSHFLEQKQDLYEQLLILGVGLDTKPDTLPCLKNKAVYGCDLAVADIQNIYQATGVHTQTKLVACDLENGMDQQFLTRLQAQGFSLTKPTLVLWEGGTFYLSPEAVVHDLSFLNQQLNLVGLLVDYMSSAVFNPPRHEKARRQLDLVAKIGCPWKSFFTPVEIKQLDHKLGFTEINVTAHGKIEQRVFGKVQLDEDIMYLSAAFKSVAGTK</sequence>
<dbReference type="PANTHER" id="PTHR43619">
    <property type="entry name" value="S-ADENOSYL-L-METHIONINE-DEPENDENT METHYLTRANSFERASE YKTD-RELATED"/>
    <property type="match status" value="1"/>
</dbReference>
<keyword evidence="2 3" id="KW-0808">Transferase</keyword>
<evidence type="ECO:0000313" key="4">
    <source>
        <dbReference type="Proteomes" id="UP001057532"/>
    </source>
</evidence>
<dbReference type="SUPFAM" id="SSF53335">
    <property type="entry name" value="S-adenosyl-L-methionine-dependent methyltransferases"/>
    <property type="match status" value="1"/>
</dbReference>
<evidence type="ECO:0000313" key="3">
    <source>
        <dbReference type="EMBL" id="USS92728.1"/>
    </source>
</evidence>
<name>A0ABY5C4G4_9LACO</name>
<dbReference type="PANTHER" id="PTHR43619:SF2">
    <property type="entry name" value="S-ADENOSYL-L-METHIONINE-DEPENDENT METHYLTRANSFERASES SUPERFAMILY PROTEIN"/>
    <property type="match status" value="1"/>
</dbReference>
<dbReference type="GO" id="GO:0032259">
    <property type="term" value="P:methylation"/>
    <property type="evidence" value="ECO:0007669"/>
    <property type="project" value="UniProtKB-KW"/>
</dbReference>
<organism evidence="3 4">
    <name type="scientific">Fructilactobacillus ixorae</name>
    <dbReference type="NCBI Taxonomy" id="1750535"/>
    <lineage>
        <taxon>Bacteria</taxon>
        <taxon>Bacillati</taxon>
        <taxon>Bacillota</taxon>
        <taxon>Bacilli</taxon>
        <taxon>Lactobacillales</taxon>
        <taxon>Lactobacillaceae</taxon>
        <taxon>Fructilactobacillus</taxon>
    </lineage>
</organism>
<dbReference type="Gene3D" id="3.40.50.150">
    <property type="entry name" value="Vaccinia Virus protein VP39"/>
    <property type="match status" value="1"/>
</dbReference>
<reference evidence="3" key="1">
    <citation type="submission" date="2022-05" db="EMBL/GenBank/DDBJ databases">
        <authorList>
            <person name="Oliphant S.A."/>
            <person name="Watson-Haigh N.S."/>
            <person name="Sumby K.M."/>
            <person name="Gardner J.M."/>
            <person name="Jiranek V."/>
        </authorList>
    </citation>
    <scope>NUCLEOTIDE SEQUENCE</scope>
    <source>
        <strain evidence="3">Ru20-1</strain>
    </source>
</reference>
<dbReference type="Pfam" id="PF04072">
    <property type="entry name" value="LCM"/>
    <property type="match status" value="1"/>
</dbReference>
<dbReference type="RefSeq" id="WP_252779471.1">
    <property type="nucleotide sequence ID" value="NZ_CP097478.1"/>
</dbReference>